<dbReference type="EMBL" id="JAJSOW010000105">
    <property type="protein sequence ID" value="KAI9166179.1"/>
    <property type="molecule type" value="Genomic_DNA"/>
</dbReference>
<dbReference type="Pfam" id="PF13456">
    <property type="entry name" value="RVT_3"/>
    <property type="match status" value="1"/>
</dbReference>
<feature type="domain" description="RNase H type-1" evidence="1">
    <location>
        <begin position="13"/>
        <end position="74"/>
    </location>
</feature>
<proteinExistence type="predicted"/>
<accession>A0AAD5IKU3</accession>
<comment type="caution">
    <text evidence="2">The sequence shown here is derived from an EMBL/GenBank/DDBJ whole genome shotgun (WGS) entry which is preliminary data.</text>
</comment>
<dbReference type="PANTHER" id="PTHR47723:SF19">
    <property type="entry name" value="POLYNUCLEOTIDYL TRANSFERASE, RIBONUCLEASE H-LIKE SUPERFAMILY PROTEIN"/>
    <property type="match status" value="1"/>
</dbReference>
<evidence type="ECO:0000313" key="3">
    <source>
        <dbReference type="Proteomes" id="UP001064489"/>
    </source>
</evidence>
<dbReference type="InterPro" id="IPR036397">
    <property type="entry name" value="RNaseH_sf"/>
</dbReference>
<dbReference type="AlphaFoldDB" id="A0AAD5IKU3"/>
<dbReference type="InterPro" id="IPR053151">
    <property type="entry name" value="RNase_H-like"/>
</dbReference>
<dbReference type="PANTHER" id="PTHR47723">
    <property type="entry name" value="OS05G0353850 PROTEIN"/>
    <property type="match status" value="1"/>
</dbReference>
<evidence type="ECO:0000259" key="1">
    <source>
        <dbReference type="Pfam" id="PF13456"/>
    </source>
</evidence>
<organism evidence="2 3">
    <name type="scientific">Acer negundo</name>
    <name type="common">Box elder</name>
    <dbReference type="NCBI Taxonomy" id="4023"/>
    <lineage>
        <taxon>Eukaryota</taxon>
        <taxon>Viridiplantae</taxon>
        <taxon>Streptophyta</taxon>
        <taxon>Embryophyta</taxon>
        <taxon>Tracheophyta</taxon>
        <taxon>Spermatophyta</taxon>
        <taxon>Magnoliopsida</taxon>
        <taxon>eudicotyledons</taxon>
        <taxon>Gunneridae</taxon>
        <taxon>Pentapetalae</taxon>
        <taxon>rosids</taxon>
        <taxon>malvids</taxon>
        <taxon>Sapindales</taxon>
        <taxon>Sapindaceae</taxon>
        <taxon>Hippocastanoideae</taxon>
        <taxon>Acereae</taxon>
        <taxon>Acer</taxon>
    </lineage>
</organism>
<name>A0AAD5IKU3_ACENE</name>
<keyword evidence="3" id="KW-1185">Reference proteome</keyword>
<dbReference type="Gene3D" id="3.30.420.10">
    <property type="entry name" value="Ribonuclease H-like superfamily/Ribonuclease H"/>
    <property type="match status" value="1"/>
</dbReference>
<dbReference type="CDD" id="cd06222">
    <property type="entry name" value="RNase_H_like"/>
    <property type="match status" value="1"/>
</dbReference>
<sequence length="84" mass="9380">MSDASIAPLADGKKILIESDSREAVSWMNDEDFSNLSLVNTIYDIRCLLRHLGNTSVHYISRDSNAAADRLAKRGSATYKWGIY</sequence>
<reference evidence="2" key="2">
    <citation type="submission" date="2023-02" db="EMBL/GenBank/DDBJ databases">
        <authorList>
            <person name="Swenson N.G."/>
            <person name="Wegrzyn J.L."/>
            <person name="Mcevoy S.L."/>
        </authorList>
    </citation>
    <scope>NUCLEOTIDE SEQUENCE</scope>
    <source>
        <strain evidence="2">91603</strain>
        <tissue evidence="2">Leaf</tissue>
    </source>
</reference>
<dbReference type="InterPro" id="IPR044730">
    <property type="entry name" value="RNase_H-like_dom_plant"/>
</dbReference>
<dbReference type="InterPro" id="IPR002156">
    <property type="entry name" value="RNaseH_domain"/>
</dbReference>
<dbReference type="InterPro" id="IPR012337">
    <property type="entry name" value="RNaseH-like_sf"/>
</dbReference>
<reference evidence="2" key="1">
    <citation type="journal article" date="2022" name="Plant J.">
        <title>Strategies of tolerance reflected in two North American maple genomes.</title>
        <authorList>
            <person name="McEvoy S.L."/>
            <person name="Sezen U.U."/>
            <person name="Trouern-Trend A."/>
            <person name="McMahon S.M."/>
            <person name="Schaberg P.G."/>
            <person name="Yang J."/>
            <person name="Wegrzyn J.L."/>
            <person name="Swenson N.G."/>
        </authorList>
    </citation>
    <scope>NUCLEOTIDE SEQUENCE</scope>
    <source>
        <strain evidence="2">91603</strain>
    </source>
</reference>
<dbReference type="GO" id="GO:0004523">
    <property type="term" value="F:RNA-DNA hybrid ribonuclease activity"/>
    <property type="evidence" value="ECO:0007669"/>
    <property type="project" value="InterPro"/>
</dbReference>
<dbReference type="GO" id="GO:0003676">
    <property type="term" value="F:nucleic acid binding"/>
    <property type="evidence" value="ECO:0007669"/>
    <property type="project" value="InterPro"/>
</dbReference>
<protein>
    <recommendedName>
        <fullName evidence="1">RNase H type-1 domain-containing protein</fullName>
    </recommendedName>
</protein>
<dbReference type="SUPFAM" id="SSF53098">
    <property type="entry name" value="Ribonuclease H-like"/>
    <property type="match status" value="1"/>
</dbReference>
<gene>
    <name evidence="2" type="ORF">LWI28_027551</name>
</gene>
<evidence type="ECO:0000313" key="2">
    <source>
        <dbReference type="EMBL" id="KAI9166179.1"/>
    </source>
</evidence>
<dbReference type="Proteomes" id="UP001064489">
    <property type="component" value="Chromosome 10"/>
</dbReference>